<feature type="transmembrane region" description="Helical" evidence="7">
    <location>
        <begin position="400"/>
        <end position="421"/>
    </location>
</feature>
<keyword evidence="10" id="KW-1185">Reference proteome</keyword>
<sequence>MLQLHVWGPAFGLPSIDAECLAAIAYLTQTTSRAEFRLVQTSPSAVPTHHLPALHDPSTDTWASGFAPITSHLRAHPPPSFHDASPPRHADSTAYAAFLTAHAAPLVALSLYVSSANWAATTRPAYSAILPFPLPWTEPPAVRAAMGRRAEHLGMSSLDTDAEASAAESGQGRGDIAGGAGGWVHIPAALRRAPRSVKDALAPEQAARIRLDGLAKDVLNVLSEVDWEAGEPRTTAAARCLAFAYLALMLVPDVPRPWLRDTMRAAYPRLCEFVETFRWECFPDGGGEVLPWSDGKASGSSSSSSVTRGSGGFLGVGARFAQGLIFDIPGIGEEWHRWLARRKRRAVRQSGDERQIQLSKGSDALVVTASAGLALLAANIGVFLYRAGGMPSFGAPLHSWHMPMAGLSGLGAAGALFSGALGRRY</sequence>
<dbReference type="InterPro" id="IPR019564">
    <property type="entry name" value="Sam37/metaxin_N"/>
</dbReference>
<organism evidence="9 10">
    <name type="scientific">Lasiosphaeria ovina</name>
    <dbReference type="NCBI Taxonomy" id="92902"/>
    <lineage>
        <taxon>Eukaryota</taxon>
        <taxon>Fungi</taxon>
        <taxon>Dikarya</taxon>
        <taxon>Ascomycota</taxon>
        <taxon>Pezizomycotina</taxon>
        <taxon>Sordariomycetes</taxon>
        <taxon>Sordariomycetidae</taxon>
        <taxon>Sordariales</taxon>
        <taxon>Lasiosphaeriaceae</taxon>
        <taxon>Lasiosphaeria</taxon>
    </lineage>
</organism>
<accession>A0AAE0TWZ6</accession>
<reference evidence="9" key="1">
    <citation type="journal article" date="2023" name="Mol. Phylogenet. Evol.">
        <title>Genome-scale phylogeny and comparative genomics of the fungal order Sordariales.</title>
        <authorList>
            <person name="Hensen N."/>
            <person name="Bonometti L."/>
            <person name="Westerberg I."/>
            <person name="Brannstrom I.O."/>
            <person name="Guillou S."/>
            <person name="Cros-Aarteil S."/>
            <person name="Calhoun S."/>
            <person name="Haridas S."/>
            <person name="Kuo A."/>
            <person name="Mondo S."/>
            <person name="Pangilinan J."/>
            <person name="Riley R."/>
            <person name="LaButti K."/>
            <person name="Andreopoulos B."/>
            <person name="Lipzen A."/>
            <person name="Chen C."/>
            <person name="Yan M."/>
            <person name="Daum C."/>
            <person name="Ng V."/>
            <person name="Clum A."/>
            <person name="Steindorff A."/>
            <person name="Ohm R.A."/>
            <person name="Martin F."/>
            <person name="Silar P."/>
            <person name="Natvig D.O."/>
            <person name="Lalanne C."/>
            <person name="Gautier V."/>
            <person name="Ament-Velasquez S.L."/>
            <person name="Kruys A."/>
            <person name="Hutchinson M.I."/>
            <person name="Powell A.J."/>
            <person name="Barry K."/>
            <person name="Miller A.N."/>
            <person name="Grigoriev I.V."/>
            <person name="Debuchy R."/>
            <person name="Gladieux P."/>
            <person name="Hiltunen Thoren M."/>
            <person name="Johannesson H."/>
        </authorList>
    </citation>
    <scope>NUCLEOTIDE SEQUENCE</scope>
    <source>
        <strain evidence="9">CBS 958.72</strain>
    </source>
</reference>
<evidence type="ECO:0000256" key="2">
    <source>
        <dbReference type="ARBA" id="ARBA00022448"/>
    </source>
</evidence>
<feature type="domain" description="Mitochondrial outer membrane transport complex Sam37/metaxin N-terminal" evidence="8">
    <location>
        <begin position="20"/>
        <end position="143"/>
    </location>
</feature>
<keyword evidence="4" id="KW-0653">Protein transport</keyword>
<dbReference type="GO" id="GO:0001401">
    <property type="term" value="C:SAM complex"/>
    <property type="evidence" value="ECO:0007669"/>
    <property type="project" value="InterPro"/>
</dbReference>
<keyword evidence="3" id="KW-1000">Mitochondrion outer membrane</keyword>
<keyword evidence="7" id="KW-1133">Transmembrane helix</keyword>
<evidence type="ECO:0000256" key="5">
    <source>
        <dbReference type="ARBA" id="ARBA00023128"/>
    </source>
</evidence>
<gene>
    <name evidence="9" type="ORF">B0T24DRAFT_714595</name>
</gene>
<evidence type="ECO:0000256" key="3">
    <source>
        <dbReference type="ARBA" id="ARBA00022787"/>
    </source>
</evidence>
<evidence type="ECO:0000313" key="10">
    <source>
        <dbReference type="Proteomes" id="UP001287356"/>
    </source>
</evidence>
<evidence type="ECO:0000256" key="4">
    <source>
        <dbReference type="ARBA" id="ARBA00022927"/>
    </source>
</evidence>
<feature type="transmembrane region" description="Helical" evidence="7">
    <location>
        <begin position="364"/>
        <end position="388"/>
    </location>
</feature>
<keyword evidence="7" id="KW-0812">Transmembrane</keyword>
<comment type="subcellular location">
    <subcellularLocation>
        <location evidence="1">Mitochondrion outer membrane</location>
    </subcellularLocation>
</comment>
<keyword evidence="6 7" id="KW-0472">Membrane</keyword>
<evidence type="ECO:0000256" key="1">
    <source>
        <dbReference type="ARBA" id="ARBA00004294"/>
    </source>
</evidence>
<evidence type="ECO:0000256" key="7">
    <source>
        <dbReference type="SAM" id="Phobius"/>
    </source>
</evidence>
<keyword evidence="2" id="KW-0813">Transport</keyword>
<proteinExistence type="predicted"/>
<dbReference type="AlphaFoldDB" id="A0AAE0TWZ6"/>
<reference evidence="9" key="2">
    <citation type="submission" date="2023-06" db="EMBL/GenBank/DDBJ databases">
        <authorList>
            <consortium name="Lawrence Berkeley National Laboratory"/>
            <person name="Haridas S."/>
            <person name="Hensen N."/>
            <person name="Bonometti L."/>
            <person name="Westerberg I."/>
            <person name="Brannstrom I.O."/>
            <person name="Guillou S."/>
            <person name="Cros-Aarteil S."/>
            <person name="Calhoun S."/>
            <person name="Kuo A."/>
            <person name="Mondo S."/>
            <person name="Pangilinan J."/>
            <person name="Riley R."/>
            <person name="Labutti K."/>
            <person name="Andreopoulos B."/>
            <person name="Lipzen A."/>
            <person name="Chen C."/>
            <person name="Yanf M."/>
            <person name="Daum C."/>
            <person name="Ng V."/>
            <person name="Clum A."/>
            <person name="Steindorff A."/>
            <person name="Ohm R."/>
            <person name="Martin F."/>
            <person name="Silar P."/>
            <person name="Natvig D."/>
            <person name="Lalanne C."/>
            <person name="Gautier V."/>
            <person name="Ament-Velasquez S.L."/>
            <person name="Kruys A."/>
            <person name="Hutchinson M.I."/>
            <person name="Powell A.J."/>
            <person name="Barry K."/>
            <person name="Miller A.N."/>
            <person name="Grigoriev I.V."/>
            <person name="Debuchy R."/>
            <person name="Gladieux P."/>
            <person name="Thoren M.H."/>
            <person name="Johannesson H."/>
        </authorList>
    </citation>
    <scope>NUCLEOTIDE SEQUENCE</scope>
    <source>
        <strain evidence="9">CBS 958.72</strain>
    </source>
</reference>
<keyword evidence="5" id="KW-0496">Mitochondrion</keyword>
<evidence type="ECO:0000313" key="9">
    <source>
        <dbReference type="EMBL" id="KAK3382510.1"/>
    </source>
</evidence>
<evidence type="ECO:0000256" key="6">
    <source>
        <dbReference type="ARBA" id="ARBA00023136"/>
    </source>
</evidence>
<protein>
    <submittedName>
        <fullName evidence="9">Tom37 C-terminal domain-containing protein</fullName>
    </submittedName>
</protein>
<dbReference type="GO" id="GO:0015031">
    <property type="term" value="P:protein transport"/>
    <property type="evidence" value="ECO:0007669"/>
    <property type="project" value="UniProtKB-KW"/>
</dbReference>
<dbReference type="Pfam" id="PF10568">
    <property type="entry name" value="Tom37"/>
    <property type="match status" value="1"/>
</dbReference>
<evidence type="ECO:0000259" key="8">
    <source>
        <dbReference type="Pfam" id="PF10568"/>
    </source>
</evidence>
<dbReference type="InterPro" id="IPR050931">
    <property type="entry name" value="Mito_Protein_Transport_Metaxin"/>
</dbReference>
<dbReference type="CDD" id="cd03078">
    <property type="entry name" value="GST_N_Metaxin1_like"/>
    <property type="match status" value="1"/>
</dbReference>
<dbReference type="EMBL" id="JAULSN010000001">
    <property type="protein sequence ID" value="KAK3382510.1"/>
    <property type="molecule type" value="Genomic_DNA"/>
</dbReference>
<dbReference type="GO" id="GO:0007005">
    <property type="term" value="P:mitochondrion organization"/>
    <property type="evidence" value="ECO:0007669"/>
    <property type="project" value="TreeGrafter"/>
</dbReference>
<dbReference type="Proteomes" id="UP001287356">
    <property type="component" value="Unassembled WGS sequence"/>
</dbReference>
<comment type="caution">
    <text evidence="9">The sequence shown here is derived from an EMBL/GenBank/DDBJ whole genome shotgun (WGS) entry which is preliminary data.</text>
</comment>
<dbReference type="PANTHER" id="PTHR12289:SF41">
    <property type="entry name" value="FAILED AXON CONNECTIONS-RELATED"/>
    <property type="match status" value="1"/>
</dbReference>
<name>A0AAE0TWZ6_9PEZI</name>
<dbReference type="PANTHER" id="PTHR12289">
    <property type="entry name" value="METAXIN RELATED"/>
    <property type="match status" value="1"/>
</dbReference>